<gene>
    <name evidence="6" type="ORF">LTR62_006470</name>
</gene>
<dbReference type="AlphaFoldDB" id="A0AAN7TC95"/>
<organism evidence="6 7">
    <name type="scientific">Meristemomyces frigidus</name>
    <dbReference type="NCBI Taxonomy" id="1508187"/>
    <lineage>
        <taxon>Eukaryota</taxon>
        <taxon>Fungi</taxon>
        <taxon>Dikarya</taxon>
        <taxon>Ascomycota</taxon>
        <taxon>Pezizomycotina</taxon>
        <taxon>Dothideomycetes</taxon>
        <taxon>Dothideomycetidae</taxon>
        <taxon>Mycosphaerellales</taxon>
        <taxon>Teratosphaeriaceae</taxon>
        <taxon>Meristemomyces</taxon>
    </lineage>
</organism>
<comment type="caution">
    <text evidence="6">The sequence shown here is derived from an EMBL/GenBank/DDBJ whole genome shotgun (WGS) entry which is preliminary data.</text>
</comment>
<dbReference type="InterPro" id="IPR016167">
    <property type="entry name" value="FAD-bd_PCMH_sub1"/>
</dbReference>
<dbReference type="GO" id="GO:0016491">
    <property type="term" value="F:oxidoreductase activity"/>
    <property type="evidence" value="ECO:0007669"/>
    <property type="project" value="UniProtKB-KW"/>
</dbReference>
<evidence type="ECO:0000313" key="7">
    <source>
        <dbReference type="Proteomes" id="UP001310890"/>
    </source>
</evidence>
<proteinExistence type="inferred from homology"/>
<dbReference type="PANTHER" id="PTHR42973">
    <property type="entry name" value="BINDING OXIDOREDUCTASE, PUTATIVE (AFU_ORTHOLOGUE AFUA_1G17690)-RELATED"/>
    <property type="match status" value="1"/>
</dbReference>
<keyword evidence="4" id="KW-0560">Oxidoreductase</keyword>
<feature type="domain" description="FAD-binding PCMH-type" evidence="5">
    <location>
        <begin position="96"/>
        <end position="267"/>
    </location>
</feature>
<sequence length="527" mass="57828">MTFSPVNWSSRFAAAIMTPQPLVLALVCCLAFRTARTEYTAEFDSHAVYADNATDVNRACAELCTVLESTFASTVALRNTTAFKANQNSYWSQFQAEVSPQCFIQPATAEEVAAIVVEAATRDCPFAVRSGGHAAYVGGSNIPDGLTIDLTLLNELTVSEDRETTRIGPGNMWINVYQKLTPMGLSVVGGRVANIGVGGLTLGGGISWYVGRRGWACDGVRNYELVTADGEILQVNLASYPDLYWALRGGGNNFGIVTRFDLETFEQGPMWGGAVFNSIEHNATLLDALVDFTSKASEDIDAFTWVALVYVQPQESWFASTEMVSAKPEPNPAIFKDLAAVAALQSSLRATDIADLALEMKESNPNGLRQNWWTLTFKNNAEILKIAHKIHAEEVEAIKDVAGLVAPMVAQPITLDVIRLFSKNGGNPLGMKEEDGPLQLLNIASMWADSSRDEEVMAAHSRMIDRMVAAAKELGVYHPYIYQNYAANEQDVFAGYGEENRARLREISRKFDPEQVFQRLQPGYFKL</sequence>
<dbReference type="Pfam" id="PF01565">
    <property type="entry name" value="FAD_binding_4"/>
    <property type="match status" value="1"/>
</dbReference>
<evidence type="ECO:0000256" key="2">
    <source>
        <dbReference type="ARBA" id="ARBA00022630"/>
    </source>
</evidence>
<keyword evidence="3" id="KW-0274">FAD</keyword>
<dbReference type="Gene3D" id="3.30.43.10">
    <property type="entry name" value="Uridine Diphospho-n-acetylenolpyruvylglucosamine Reductase, domain 2"/>
    <property type="match status" value="1"/>
</dbReference>
<protein>
    <recommendedName>
        <fullName evidence="5">FAD-binding PCMH-type domain-containing protein</fullName>
    </recommendedName>
</protein>
<dbReference type="SUPFAM" id="SSF56176">
    <property type="entry name" value="FAD-binding/transporter-associated domain-like"/>
    <property type="match status" value="1"/>
</dbReference>
<dbReference type="InterPro" id="IPR016169">
    <property type="entry name" value="FAD-bd_PCMH_sub2"/>
</dbReference>
<dbReference type="Gene3D" id="3.30.465.10">
    <property type="match status" value="1"/>
</dbReference>
<name>A0AAN7TC95_9PEZI</name>
<dbReference type="InterPro" id="IPR036318">
    <property type="entry name" value="FAD-bd_PCMH-like_sf"/>
</dbReference>
<evidence type="ECO:0000256" key="3">
    <source>
        <dbReference type="ARBA" id="ARBA00022827"/>
    </source>
</evidence>
<dbReference type="Gene3D" id="3.40.462.20">
    <property type="match status" value="1"/>
</dbReference>
<reference evidence="6" key="1">
    <citation type="submission" date="2023-08" db="EMBL/GenBank/DDBJ databases">
        <title>Black Yeasts Isolated from many extreme environments.</title>
        <authorList>
            <person name="Coleine C."/>
            <person name="Stajich J.E."/>
            <person name="Selbmann L."/>
        </authorList>
    </citation>
    <scope>NUCLEOTIDE SEQUENCE</scope>
    <source>
        <strain evidence="6">CCFEE 5401</strain>
    </source>
</reference>
<dbReference type="Proteomes" id="UP001310890">
    <property type="component" value="Unassembled WGS sequence"/>
</dbReference>
<dbReference type="GO" id="GO:0071949">
    <property type="term" value="F:FAD binding"/>
    <property type="evidence" value="ECO:0007669"/>
    <property type="project" value="InterPro"/>
</dbReference>
<dbReference type="PANTHER" id="PTHR42973:SF34">
    <property type="entry name" value="FAD BINDING DOMAIN PROTEIN (AFU_ORTHOLOGUE AFUA_3G02770)"/>
    <property type="match status" value="1"/>
</dbReference>
<evidence type="ECO:0000256" key="1">
    <source>
        <dbReference type="ARBA" id="ARBA00005466"/>
    </source>
</evidence>
<dbReference type="InterPro" id="IPR006094">
    <property type="entry name" value="Oxid_FAD_bind_N"/>
</dbReference>
<dbReference type="PROSITE" id="PS51387">
    <property type="entry name" value="FAD_PCMH"/>
    <property type="match status" value="1"/>
</dbReference>
<evidence type="ECO:0000313" key="6">
    <source>
        <dbReference type="EMBL" id="KAK5109863.1"/>
    </source>
</evidence>
<evidence type="ECO:0000259" key="5">
    <source>
        <dbReference type="PROSITE" id="PS51387"/>
    </source>
</evidence>
<dbReference type="EMBL" id="JAVRRL010000057">
    <property type="protein sequence ID" value="KAK5109863.1"/>
    <property type="molecule type" value="Genomic_DNA"/>
</dbReference>
<accession>A0AAN7TC95</accession>
<keyword evidence="2" id="KW-0285">Flavoprotein</keyword>
<dbReference type="InterPro" id="IPR016166">
    <property type="entry name" value="FAD-bd_PCMH"/>
</dbReference>
<comment type="similarity">
    <text evidence="1">Belongs to the oxygen-dependent FAD-linked oxidoreductase family.</text>
</comment>
<evidence type="ECO:0000256" key="4">
    <source>
        <dbReference type="ARBA" id="ARBA00023002"/>
    </source>
</evidence>
<dbReference type="InterPro" id="IPR050416">
    <property type="entry name" value="FAD-linked_Oxidoreductase"/>
</dbReference>